<sequence length="13" mass="1577">MNLWFIVMLPELA</sequence>
<dbReference type="Proteomes" id="UP001234989">
    <property type="component" value="Chromosome 1"/>
</dbReference>
<reference evidence="1" key="1">
    <citation type="submission" date="2023-08" db="EMBL/GenBank/DDBJ databases">
        <title>A de novo genome assembly of Solanum verrucosum Schlechtendal, a Mexican diploid species geographically isolated from the other diploid A-genome species in potato relatives.</title>
        <authorList>
            <person name="Hosaka K."/>
        </authorList>
    </citation>
    <scope>NUCLEOTIDE SEQUENCE</scope>
    <source>
        <tissue evidence="1">Young leaves</tissue>
    </source>
</reference>
<organism evidence="1 2">
    <name type="scientific">Solanum verrucosum</name>
    <dbReference type="NCBI Taxonomy" id="315347"/>
    <lineage>
        <taxon>Eukaryota</taxon>
        <taxon>Viridiplantae</taxon>
        <taxon>Streptophyta</taxon>
        <taxon>Embryophyta</taxon>
        <taxon>Tracheophyta</taxon>
        <taxon>Spermatophyta</taxon>
        <taxon>Magnoliopsida</taxon>
        <taxon>eudicotyledons</taxon>
        <taxon>Gunneridae</taxon>
        <taxon>Pentapetalae</taxon>
        <taxon>asterids</taxon>
        <taxon>lamiids</taxon>
        <taxon>Solanales</taxon>
        <taxon>Solanaceae</taxon>
        <taxon>Solanoideae</taxon>
        <taxon>Solaneae</taxon>
        <taxon>Solanum</taxon>
    </lineage>
</organism>
<gene>
    <name evidence="1" type="ORF">MTR67_002174</name>
</gene>
<dbReference type="EMBL" id="CP133612">
    <property type="protein sequence ID" value="WMV08789.1"/>
    <property type="molecule type" value="Genomic_DNA"/>
</dbReference>
<accession>A0AAF0PPK6</accession>
<evidence type="ECO:0000313" key="1">
    <source>
        <dbReference type="EMBL" id="WMV08789.1"/>
    </source>
</evidence>
<protein>
    <submittedName>
        <fullName evidence="1">Uncharacterized protein</fullName>
    </submittedName>
</protein>
<proteinExistence type="predicted"/>
<name>A0AAF0PPK6_SOLVR</name>
<evidence type="ECO:0000313" key="2">
    <source>
        <dbReference type="Proteomes" id="UP001234989"/>
    </source>
</evidence>
<keyword evidence="2" id="KW-1185">Reference proteome</keyword>